<name>A0A9D1DEZ1_9FIRM</name>
<dbReference type="EMBL" id="DVGZ01000101">
    <property type="protein sequence ID" value="HIR47820.1"/>
    <property type="molecule type" value="Genomic_DNA"/>
</dbReference>
<keyword evidence="1" id="KW-0812">Transmembrane</keyword>
<reference evidence="2" key="1">
    <citation type="submission" date="2020-10" db="EMBL/GenBank/DDBJ databases">
        <authorList>
            <person name="Gilroy R."/>
        </authorList>
    </citation>
    <scope>NUCLEOTIDE SEQUENCE</scope>
    <source>
        <strain evidence="2">ChiSxjej1B13-7958</strain>
    </source>
</reference>
<dbReference type="AlphaFoldDB" id="A0A9D1DEZ1"/>
<accession>A0A9D1DEZ1</accession>
<organism evidence="2 3">
    <name type="scientific">Candidatus Caccousia avicola</name>
    <dbReference type="NCBI Taxonomy" id="2840721"/>
    <lineage>
        <taxon>Bacteria</taxon>
        <taxon>Bacillati</taxon>
        <taxon>Bacillota</taxon>
        <taxon>Clostridia</taxon>
        <taxon>Eubacteriales</taxon>
        <taxon>Oscillospiraceae</taxon>
        <taxon>Oscillospiraceae incertae sedis</taxon>
        <taxon>Candidatus Caccousia</taxon>
    </lineage>
</organism>
<proteinExistence type="predicted"/>
<keyword evidence="1" id="KW-1133">Transmembrane helix</keyword>
<dbReference type="Proteomes" id="UP000824242">
    <property type="component" value="Unassembled WGS sequence"/>
</dbReference>
<reference evidence="2" key="2">
    <citation type="journal article" date="2021" name="PeerJ">
        <title>Extensive microbial diversity within the chicken gut microbiome revealed by metagenomics and culture.</title>
        <authorList>
            <person name="Gilroy R."/>
            <person name="Ravi A."/>
            <person name="Getino M."/>
            <person name="Pursley I."/>
            <person name="Horton D.L."/>
            <person name="Alikhan N.F."/>
            <person name="Baker D."/>
            <person name="Gharbi K."/>
            <person name="Hall N."/>
            <person name="Watson M."/>
            <person name="Adriaenssens E.M."/>
            <person name="Foster-Nyarko E."/>
            <person name="Jarju S."/>
            <person name="Secka A."/>
            <person name="Antonio M."/>
            <person name="Oren A."/>
            <person name="Chaudhuri R.R."/>
            <person name="La Ragione R."/>
            <person name="Hildebrand F."/>
            <person name="Pallen M.J."/>
        </authorList>
    </citation>
    <scope>NUCLEOTIDE SEQUENCE</scope>
    <source>
        <strain evidence="2">ChiSxjej1B13-7958</strain>
    </source>
</reference>
<gene>
    <name evidence="2" type="ORF">IAB89_09250</name>
</gene>
<evidence type="ECO:0000313" key="3">
    <source>
        <dbReference type="Proteomes" id="UP000824242"/>
    </source>
</evidence>
<evidence type="ECO:0008006" key="4">
    <source>
        <dbReference type="Google" id="ProtNLM"/>
    </source>
</evidence>
<evidence type="ECO:0000313" key="2">
    <source>
        <dbReference type="EMBL" id="HIR47820.1"/>
    </source>
</evidence>
<evidence type="ECO:0000256" key="1">
    <source>
        <dbReference type="SAM" id="Phobius"/>
    </source>
</evidence>
<keyword evidence="1" id="KW-0472">Membrane</keyword>
<comment type="caution">
    <text evidence="2">The sequence shown here is derived from an EMBL/GenBank/DDBJ whole genome shotgun (WGS) entry which is preliminary data.</text>
</comment>
<protein>
    <recommendedName>
        <fullName evidence="4">Hemolysin XhlA</fullName>
    </recommendedName>
</protein>
<feature type="transmembrane region" description="Helical" evidence="1">
    <location>
        <begin position="85"/>
        <end position="107"/>
    </location>
</feature>
<sequence>MPQCAEYPERHCYGLEKAKELEERLAAINEKNTETHREMYDRLRKLEIDQAETKTQYGHIMETLVSIKSDVAELKSKPGKRWESIVGALISALVGGLIAFGLMQIGLG</sequence>